<dbReference type="Proteomes" id="UP000186309">
    <property type="component" value="Chromosome"/>
</dbReference>
<dbReference type="Gene3D" id="3.40.50.1580">
    <property type="entry name" value="Nucleoside phosphorylase domain"/>
    <property type="match status" value="1"/>
</dbReference>
<comment type="pathway">
    <text evidence="1 5">Purine metabolism; purine nucleoside salvage.</text>
</comment>
<comment type="similarity">
    <text evidence="2 5">Belongs to the PNP/MTAP phosphorylase family.</text>
</comment>
<feature type="domain" description="Nucleoside phosphorylase" evidence="7">
    <location>
        <begin position="32"/>
        <end position="276"/>
    </location>
</feature>
<dbReference type="RefSeq" id="WP_076349324.1">
    <property type="nucleotide sequence ID" value="NZ_CP019082.1"/>
</dbReference>
<dbReference type="GO" id="GO:0005737">
    <property type="term" value="C:cytoplasm"/>
    <property type="evidence" value="ECO:0007669"/>
    <property type="project" value="TreeGrafter"/>
</dbReference>
<dbReference type="GO" id="GO:0004731">
    <property type="term" value="F:purine-nucleoside phosphorylase activity"/>
    <property type="evidence" value="ECO:0007669"/>
    <property type="project" value="UniProtKB-EC"/>
</dbReference>
<dbReference type="InterPro" id="IPR011268">
    <property type="entry name" value="Purine_phosphorylase"/>
</dbReference>
<evidence type="ECO:0000256" key="4">
    <source>
        <dbReference type="ARBA" id="ARBA00022679"/>
    </source>
</evidence>
<dbReference type="EMBL" id="CP019082">
    <property type="protein sequence ID" value="APW62899.1"/>
    <property type="molecule type" value="Genomic_DNA"/>
</dbReference>
<evidence type="ECO:0000256" key="5">
    <source>
        <dbReference type="PIRNR" id="PIRNR000477"/>
    </source>
</evidence>
<name>A0A1U7CVI3_9BACT</name>
<dbReference type="InterPro" id="IPR000845">
    <property type="entry name" value="Nucleoside_phosphorylase_d"/>
</dbReference>
<dbReference type="OrthoDB" id="1523230at2"/>
<gene>
    <name evidence="8" type="primary">punA_2</name>
    <name evidence="8" type="ORF">BSF38_04455</name>
</gene>
<dbReference type="NCBIfam" id="TIGR01697">
    <property type="entry name" value="PNPH-PUNA-XAPA"/>
    <property type="match status" value="1"/>
</dbReference>
<keyword evidence="4 5" id="KW-0808">Transferase</keyword>
<sequence>MKPSSSSLDVTARADEAAAVLRSALGEPPAAAVILGSGMGSLVDRFTDQTVIPYDQVPHFPKPTVAGHAGNVVFGSVEGAKAILFQGRFHYYEGHDLETVTFPVRVLQRLGVRTLILTAATGGVRPELRPGNIVCLSDHINLIGSNPLRGSNDAGLGERFPDMSEVYSKRLRNLARSEAKRLAINLIPAVYACLPGPSYETPAEIKMLRVLGADVVGMSTAPEAIVARHAGMEILGLALVTNAAAGVAATPVRHEDVLEAGRKATPLIGKLIRRIVLRLAGVGSGEIGLSGEFSTIGGP</sequence>
<keyword evidence="9" id="KW-1185">Reference proteome</keyword>
<feature type="binding site" evidence="6">
    <location>
        <begin position="88"/>
        <end position="90"/>
    </location>
    <ligand>
        <name>phosphate</name>
        <dbReference type="ChEBI" id="CHEBI:43474"/>
    </ligand>
</feature>
<comment type="function">
    <text evidence="5">The purine nucleoside phosphorylases catalyze the phosphorolytic breakdown of the N-glycosidic bond in the beta-(deoxy)ribonucleoside molecules, with the formation of the corresponding free purine bases and pentose-1-phosphate.</text>
</comment>
<dbReference type="PANTHER" id="PTHR11904">
    <property type="entry name" value="METHYLTHIOADENOSINE/PURINE NUCLEOSIDE PHOSPHORYLASE"/>
    <property type="match status" value="1"/>
</dbReference>
<evidence type="ECO:0000259" key="7">
    <source>
        <dbReference type="Pfam" id="PF01048"/>
    </source>
</evidence>
<dbReference type="InterPro" id="IPR011270">
    <property type="entry name" value="Pur_Nuc_Pase_Ino/Guo-sp"/>
</dbReference>
<dbReference type="NCBIfam" id="TIGR01700">
    <property type="entry name" value="PNPH"/>
    <property type="match status" value="1"/>
</dbReference>
<dbReference type="PANTHER" id="PTHR11904:SF9">
    <property type="entry name" value="PURINE NUCLEOSIDE PHOSPHORYLASE-RELATED"/>
    <property type="match status" value="1"/>
</dbReference>
<feature type="binding site" evidence="6">
    <location>
        <position position="219"/>
    </location>
    <ligand>
        <name>phosphate</name>
        <dbReference type="ChEBI" id="CHEBI:43474"/>
    </ligand>
</feature>
<evidence type="ECO:0000256" key="1">
    <source>
        <dbReference type="ARBA" id="ARBA00005058"/>
    </source>
</evidence>
<feature type="binding site" evidence="6">
    <location>
        <position position="242"/>
    </location>
    <ligand>
        <name>a purine D-ribonucleoside</name>
        <dbReference type="ChEBI" id="CHEBI:142355"/>
    </ligand>
</feature>
<dbReference type="NCBIfam" id="NF006054">
    <property type="entry name" value="PRK08202.1"/>
    <property type="match status" value="1"/>
</dbReference>
<evidence type="ECO:0000256" key="2">
    <source>
        <dbReference type="ARBA" id="ARBA00006751"/>
    </source>
</evidence>
<dbReference type="EC" id="2.4.2.1" evidence="5"/>
<accession>A0A1U7CVI3</accession>
<dbReference type="SUPFAM" id="SSF53167">
    <property type="entry name" value="Purine and uridine phosphorylases"/>
    <property type="match status" value="1"/>
</dbReference>
<dbReference type="CDD" id="cd09009">
    <property type="entry name" value="PNP-EcPNPII_like"/>
    <property type="match status" value="1"/>
</dbReference>
<dbReference type="KEGG" id="pbor:BSF38_04455"/>
<feature type="binding site" evidence="6">
    <location>
        <position position="200"/>
    </location>
    <ligand>
        <name>a purine D-ribonucleoside</name>
        <dbReference type="ChEBI" id="CHEBI:142355"/>
    </ligand>
</feature>
<protein>
    <recommendedName>
        <fullName evidence="5">Purine nucleoside phosphorylase</fullName>
        <ecNumber evidence="5">2.4.2.1</ecNumber>
    </recommendedName>
    <alternativeName>
        <fullName evidence="5">Inosine-guanosine phosphorylase</fullName>
    </alternativeName>
</protein>
<organism evidence="8 9">
    <name type="scientific">Paludisphaera borealis</name>
    <dbReference type="NCBI Taxonomy" id="1387353"/>
    <lineage>
        <taxon>Bacteria</taxon>
        <taxon>Pseudomonadati</taxon>
        <taxon>Planctomycetota</taxon>
        <taxon>Planctomycetia</taxon>
        <taxon>Isosphaerales</taxon>
        <taxon>Isosphaeraceae</taxon>
        <taxon>Paludisphaera</taxon>
    </lineage>
</organism>
<dbReference type="InterPro" id="IPR035994">
    <property type="entry name" value="Nucleoside_phosphorylase_sf"/>
</dbReference>
<dbReference type="GO" id="GO:0009116">
    <property type="term" value="P:nucleoside metabolic process"/>
    <property type="evidence" value="ECO:0007669"/>
    <property type="project" value="InterPro"/>
</dbReference>
<evidence type="ECO:0000256" key="6">
    <source>
        <dbReference type="PIRSR" id="PIRSR000477-2"/>
    </source>
</evidence>
<evidence type="ECO:0000313" key="9">
    <source>
        <dbReference type="Proteomes" id="UP000186309"/>
    </source>
</evidence>
<keyword evidence="3 5" id="KW-0328">Glycosyltransferase</keyword>
<proteinExistence type="inferred from homology"/>
<evidence type="ECO:0000313" key="8">
    <source>
        <dbReference type="EMBL" id="APW62899.1"/>
    </source>
</evidence>
<dbReference type="STRING" id="1387353.BSF38_04455"/>
<evidence type="ECO:0000256" key="3">
    <source>
        <dbReference type="ARBA" id="ARBA00022676"/>
    </source>
</evidence>
<dbReference type="UniPathway" id="UPA00606"/>
<dbReference type="AlphaFoldDB" id="A0A1U7CVI3"/>
<feature type="binding site" evidence="6">
    <location>
        <position position="120"/>
    </location>
    <ligand>
        <name>phosphate</name>
        <dbReference type="ChEBI" id="CHEBI:43474"/>
    </ligand>
</feature>
<dbReference type="PIRSF" id="PIRSF000477">
    <property type="entry name" value="PurNPase"/>
    <property type="match status" value="1"/>
</dbReference>
<dbReference type="Pfam" id="PF01048">
    <property type="entry name" value="PNP_UDP_1"/>
    <property type="match status" value="1"/>
</dbReference>
<feature type="binding site" evidence="6">
    <location>
        <position position="68"/>
    </location>
    <ligand>
        <name>phosphate</name>
        <dbReference type="ChEBI" id="CHEBI:43474"/>
    </ligand>
</feature>
<feature type="binding site" evidence="6">
    <location>
        <position position="37"/>
    </location>
    <ligand>
        <name>phosphate</name>
        <dbReference type="ChEBI" id="CHEBI:43474"/>
    </ligand>
</feature>
<reference evidence="9" key="1">
    <citation type="submission" date="2016-12" db="EMBL/GenBank/DDBJ databases">
        <title>Comparative genomics of four Isosphaeraceae planctomycetes: a common pool of plasmids and glycoside hydrolase genes.</title>
        <authorList>
            <person name="Ivanova A."/>
        </authorList>
    </citation>
    <scope>NUCLEOTIDE SEQUENCE [LARGE SCALE GENOMIC DNA]</scope>
    <source>
        <strain evidence="9">PX4</strain>
    </source>
</reference>